<dbReference type="STRING" id="937777.Deipe_3235"/>
<feature type="domain" description="Lipocalin-like" evidence="1">
    <location>
        <begin position="18"/>
        <end position="135"/>
    </location>
</feature>
<protein>
    <recommendedName>
        <fullName evidence="1">Lipocalin-like domain-containing protein</fullName>
    </recommendedName>
</protein>
<dbReference type="RefSeq" id="WP_015236976.1">
    <property type="nucleotide sequence ID" value="NC_019793.1"/>
</dbReference>
<evidence type="ECO:0000313" key="3">
    <source>
        <dbReference type="Proteomes" id="UP000010467"/>
    </source>
</evidence>
<dbReference type="EMBL" id="CP003382">
    <property type="protein sequence ID" value="AFZ68678.1"/>
    <property type="molecule type" value="Genomic_DNA"/>
</dbReference>
<dbReference type="eggNOG" id="ENOG50339KD">
    <property type="taxonomic scope" value="Bacteria"/>
</dbReference>
<dbReference type="Proteomes" id="UP000010467">
    <property type="component" value="Chromosome"/>
</dbReference>
<dbReference type="OrthoDB" id="118834at2"/>
<dbReference type="AlphaFoldDB" id="L0A472"/>
<dbReference type="HOGENOM" id="CLU_109259_2_1_0"/>
<dbReference type="Pfam" id="PF13924">
    <property type="entry name" value="Lipocalin_5"/>
    <property type="match status" value="1"/>
</dbReference>
<organism evidence="2 3">
    <name type="scientific">Deinococcus peraridilitoris (strain DSM 19664 / LMG 22246 / CIP 109416 / KR-200)</name>
    <dbReference type="NCBI Taxonomy" id="937777"/>
    <lineage>
        <taxon>Bacteria</taxon>
        <taxon>Thermotogati</taxon>
        <taxon>Deinococcota</taxon>
        <taxon>Deinococci</taxon>
        <taxon>Deinococcales</taxon>
        <taxon>Deinococcaceae</taxon>
        <taxon>Deinococcus</taxon>
    </lineage>
</organism>
<proteinExistence type="predicted"/>
<evidence type="ECO:0000313" key="2">
    <source>
        <dbReference type="EMBL" id="AFZ68678.1"/>
    </source>
</evidence>
<dbReference type="KEGG" id="dpd:Deipe_3235"/>
<gene>
    <name evidence="2" type="ordered locus">Deipe_3235</name>
</gene>
<sequence length="153" mass="16950">MTHAGHPQGEHLGLLLPGTWLLDCLELVDDLGQVTLPWGPDVRGRIAYLPGGFLSVVMTAGQRTLSVPVHLVASDAELAPLARTCIAYSGRWTAFADRVEHYPDVSLNPNYLAGAEVRFAVIQGEQLTLSAPPFPYQGRHYTRRILWRRESCF</sequence>
<dbReference type="InterPro" id="IPR024311">
    <property type="entry name" value="Lipocalin-like"/>
</dbReference>
<dbReference type="PATRIC" id="fig|937777.3.peg.3251"/>
<keyword evidence="3" id="KW-1185">Reference proteome</keyword>
<accession>L0A472</accession>
<reference evidence="3" key="1">
    <citation type="submission" date="2012-03" db="EMBL/GenBank/DDBJ databases">
        <title>Complete sequence of chromosome of Deinococcus peraridilitoris DSM 19664.</title>
        <authorList>
            <person name="Lucas S."/>
            <person name="Copeland A."/>
            <person name="Lapidus A."/>
            <person name="Glavina del Rio T."/>
            <person name="Dalin E."/>
            <person name="Tice H."/>
            <person name="Bruce D."/>
            <person name="Goodwin L."/>
            <person name="Pitluck S."/>
            <person name="Peters L."/>
            <person name="Mikhailova N."/>
            <person name="Lu M."/>
            <person name="Kyrpides N."/>
            <person name="Mavromatis K."/>
            <person name="Ivanova N."/>
            <person name="Brettin T."/>
            <person name="Detter J.C."/>
            <person name="Han C."/>
            <person name="Larimer F."/>
            <person name="Land M."/>
            <person name="Hauser L."/>
            <person name="Markowitz V."/>
            <person name="Cheng J.-F."/>
            <person name="Hugenholtz P."/>
            <person name="Woyke T."/>
            <person name="Wu D."/>
            <person name="Pukall R."/>
            <person name="Steenblock K."/>
            <person name="Brambilla E."/>
            <person name="Klenk H.-P."/>
            <person name="Eisen J.A."/>
        </authorList>
    </citation>
    <scope>NUCLEOTIDE SEQUENCE [LARGE SCALE GENOMIC DNA]</scope>
    <source>
        <strain evidence="3">DSM 19664 / LMG 22246 / CIP 109416 / KR-200</strain>
    </source>
</reference>
<name>L0A472_DEIPD</name>
<evidence type="ECO:0000259" key="1">
    <source>
        <dbReference type="Pfam" id="PF13924"/>
    </source>
</evidence>